<protein>
    <submittedName>
        <fullName evidence="3">T9SS type A sorting domain-containing protein</fullName>
    </submittedName>
</protein>
<feature type="signal peptide" evidence="1">
    <location>
        <begin position="1"/>
        <end position="20"/>
    </location>
</feature>
<dbReference type="EMBL" id="JAGUCN010000038">
    <property type="protein sequence ID" value="MBS2213877.1"/>
    <property type="molecule type" value="Genomic_DNA"/>
</dbReference>
<dbReference type="Pfam" id="PF18962">
    <property type="entry name" value="Por_Secre_tail"/>
    <property type="match status" value="1"/>
</dbReference>
<dbReference type="SUPFAM" id="SSF49785">
    <property type="entry name" value="Galactose-binding domain-like"/>
    <property type="match status" value="1"/>
</dbReference>
<evidence type="ECO:0000256" key="1">
    <source>
        <dbReference type="SAM" id="SignalP"/>
    </source>
</evidence>
<dbReference type="InterPro" id="IPR026444">
    <property type="entry name" value="Secre_tail"/>
</dbReference>
<name>A0ABS5KGF4_9BACT</name>
<dbReference type="NCBIfam" id="TIGR04183">
    <property type="entry name" value="Por_Secre_tail"/>
    <property type="match status" value="1"/>
</dbReference>
<dbReference type="RefSeq" id="WP_212231664.1">
    <property type="nucleotide sequence ID" value="NZ_JAGUCN010000038.1"/>
</dbReference>
<sequence length="429" mass="46501">MKKLYTLFVISMLAATMASAQSTHTIDFEPAGIGAAWNWVVAENGDNPALEFVANPDASGINTSATVAKFTAKQTGNPWALFFTSDDGEFTFDASNATVKMMVYKSSSYDVAFKVEGGSAKEIRLTYPENSANTWVELTFDFSSEIGKTFNKLVIIPDFDTRSADTEIFIDNIQVPDGVVAAPLSEPSVAATTPTYDQADVKAIYSDAYAAPGNPNYNPGWGQATAMSIVEVDGNPTIKYEGLTYQGNTFDAIDASGMDYLHVDVWTPDGTLLRVSPINTSVGQEAAYNFGTLASETWISVDISLSHFTDANAALSFAAIDQLKFDSQVTGGEPFNLGTFYIDNIYFYKSTATAIDAHQQSKLRVFPNPVEDMLHIEGIADTELIELYSVTGSLIKRVPVTGGTISMAELNKGVYFIKANKQTIKIIKK</sequence>
<dbReference type="InterPro" id="IPR008979">
    <property type="entry name" value="Galactose-bd-like_sf"/>
</dbReference>
<feature type="chain" id="PRO_5045561338" evidence="1">
    <location>
        <begin position="21"/>
        <end position="429"/>
    </location>
</feature>
<comment type="caution">
    <text evidence="3">The sequence shown here is derived from an EMBL/GenBank/DDBJ whole genome shotgun (WGS) entry which is preliminary data.</text>
</comment>
<gene>
    <name evidence="3" type="ORF">KEM09_20885</name>
</gene>
<keyword evidence="4" id="KW-1185">Reference proteome</keyword>
<accession>A0ABS5KGF4</accession>
<dbReference type="Gene3D" id="2.60.120.430">
    <property type="entry name" value="Galactose-binding lectin"/>
    <property type="match status" value="1"/>
</dbReference>
<evidence type="ECO:0000259" key="2">
    <source>
        <dbReference type="Pfam" id="PF18962"/>
    </source>
</evidence>
<dbReference type="Proteomes" id="UP000721861">
    <property type="component" value="Unassembled WGS sequence"/>
</dbReference>
<proteinExistence type="predicted"/>
<feature type="domain" description="Secretion system C-terminal sorting" evidence="2">
    <location>
        <begin position="365"/>
        <end position="429"/>
    </location>
</feature>
<evidence type="ECO:0000313" key="4">
    <source>
        <dbReference type="Proteomes" id="UP000721861"/>
    </source>
</evidence>
<evidence type="ECO:0000313" key="3">
    <source>
        <dbReference type="EMBL" id="MBS2213877.1"/>
    </source>
</evidence>
<organism evidence="3 4">
    <name type="scientific">Carboxylicivirga mesophila</name>
    <dbReference type="NCBI Taxonomy" id="1166478"/>
    <lineage>
        <taxon>Bacteria</taxon>
        <taxon>Pseudomonadati</taxon>
        <taxon>Bacteroidota</taxon>
        <taxon>Bacteroidia</taxon>
        <taxon>Marinilabiliales</taxon>
        <taxon>Marinilabiliaceae</taxon>
        <taxon>Carboxylicivirga</taxon>
    </lineage>
</organism>
<keyword evidence="1" id="KW-0732">Signal</keyword>
<reference evidence="3 4" key="1">
    <citation type="journal article" date="2014" name="Int. J. Syst. Evol. Microbiol.">
        <title>Carboxylicivirga gen. nov. in the family Marinilabiliaceae with two novel species, Carboxylicivirga mesophila sp. nov. and Carboxylicivirga taeanensis sp. nov., and reclassification of Cytophaga fermentans as Saccharicrinis fermentans gen. nov., comb. nov.</title>
        <authorList>
            <person name="Yang S.H."/>
            <person name="Seo H.S."/>
            <person name="Woo J.H."/>
            <person name="Oh H.M."/>
            <person name="Jang H."/>
            <person name="Lee J.H."/>
            <person name="Kim S.J."/>
            <person name="Kwon K.K."/>
        </authorList>
    </citation>
    <scope>NUCLEOTIDE SEQUENCE [LARGE SCALE GENOMIC DNA]</scope>
    <source>
        <strain evidence="3 4">JCM 18290</strain>
    </source>
</reference>